<evidence type="ECO:0000313" key="1">
    <source>
        <dbReference type="EMBL" id="PHI31780.1"/>
    </source>
</evidence>
<proteinExistence type="predicted"/>
<dbReference type="OrthoDB" id="9796845at2"/>
<dbReference type="EMBL" id="CAADJA010000002">
    <property type="protein sequence ID" value="VFS52715.1"/>
    <property type="molecule type" value="Genomic_DNA"/>
</dbReference>
<dbReference type="GO" id="GO:0016740">
    <property type="term" value="F:transferase activity"/>
    <property type="evidence" value="ECO:0007669"/>
    <property type="project" value="UniProtKB-KW"/>
</dbReference>
<evidence type="ECO:0000313" key="4">
    <source>
        <dbReference type="Proteomes" id="UP000373449"/>
    </source>
</evidence>
<keyword evidence="3" id="KW-1185">Reference proteome</keyword>
<evidence type="ECO:0000313" key="2">
    <source>
        <dbReference type="EMBL" id="VFS52715.1"/>
    </source>
</evidence>
<keyword evidence="1" id="KW-0808">Transferase</keyword>
<dbReference type="Pfam" id="PF10127">
    <property type="entry name" value="RlaP"/>
    <property type="match status" value="1"/>
</dbReference>
<dbReference type="InterPro" id="IPR018775">
    <property type="entry name" value="RlaP"/>
</dbReference>
<dbReference type="Proteomes" id="UP000373449">
    <property type="component" value="Unassembled WGS sequence"/>
</dbReference>
<dbReference type="EMBL" id="PDDX01000001">
    <property type="protein sequence ID" value="PHI31780.1"/>
    <property type="molecule type" value="Genomic_DNA"/>
</dbReference>
<sequence>MKTDLLLGRLSLPASNHPVSDEMRSRILDELKVIEEKYEVDVLYACESGSRGWGFASTDSDYDVRFIYVHKASWYLTVEPGRDVIERPLDDELDISGWELRKTLGLLKRANPTLLEWLDSPIIYREDKLFMSELHTLANVFFSSIRARYHYLSMAKKNFRGYLQGDTVRLKKYLYVLRPLLAVKWIEERASVPPMPFSLLLDILNPKEYEELLAEIDYLLKVKRANTESQYGDKLWHIHNFIEGELDRYALSSFEIDKDEHLPEVSKLDDLLRRCVTL</sequence>
<organism evidence="1 3">
    <name type="scientific">Budvicia aquatica</name>
    <dbReference type="NCBI Taxonomy" id="82979"/>
    <lineage>
        <taxon>Bacteria</taxon>
        <taxon>Pseudomonadati</taxon>
        <taxon>Pseudomonadota</taxon>
        <taxon>Gammaproteobacteria</taxon>
        <taxon>Enterobacterales</taxon>
        <taxon>Budviciaceae</taxon>
        <taxon>Budvicia</taxon>
    </lineage>
</organism>
<reference evidence="3" key="1">
    <citation type="submission" date="2017-09" db="EMBL/GenBank/DDBJ databases">
        <title>FDA dAtabase for Regulatory Grade micrObial Sequences (FDA-ARGOS): Supporting development and validation of Infectious Disease Dx tests.</title>
        <authorList>
            <person name="Minogue T."/>
            <person name="Wolcott M."/>
            <person name="Wasieloski L."/>
            <person name="Aguilar W."/>
            <person name="Moore D."/>
            <person name="Tallon L."/>
            <person name="Sadzewicz L."/>
            <person name="Ott S."/>
            <person name="Zhao X."/>
            <person name="Nagaraj S."/>
            <person name="Vavikolanu K."/>
            <person name="Aluvathingal J."/>
            <person name="Nadendla S."/>
            <person name="Sichtig H."/>
        </authorList>
    </citation>
    <scope>NUCLEOTIDE SEQUENCE [LARGE SCALE GENOMIC DNA]</scope>
    <source>
        <strain evidence="3">FDAARGOS_387</strain>
    </source>
</reference>
<reference evidence="2 4" key="3">
    <citation type="submission" date="2019-03" db="EMBL/GenBank/DDBJ databases">
        <authorList>
            <consortium name="Pathogen Informatics"/>
        </authorList>
    </citation>
    <scope>NUCLEOTIDE SEQUENCE [LARGE SCALE GENOMIC DNA]</scope>
    <source>
        <strain evidence="2 4">NCTC12282</strain>
    </source>
</reference>
<reference evidence="1" key="2">
    <citation type="submission" date="2017-09" db="EMBL/GenBank/DDBJ databases">
        <title>FDA dAtabase for Regulatory Grade micrObial Sequences (FDA-ARGOS): Supporting development and validation of Infectious Disease Dx tests.</title>
        <authorList>
            <person name="Minogue T."/>
            <person name="Wolcott M."/>
            <person name="Wasieloski L."/>
            <person name="Aguilar W."/>
            <person name="Moore D."/>
            <person name="Tallon L.J."/>
            <person name="Sadzewicz L."/>
            <person name="Ott S."/>
            <person name="Zhao X."/>
            <person name="Nagaraj S."/>
            <person name="Vavikolanu K."/>
            <person name="Aluvathingal J."/>
            <person name="Nadendla S."/>
            <person name="Sichtig H."/>
        </authorList>
    </citation>
    <scope>NUCLEOTIDE SEQUENCE</scope>
    <source>
        <strain evidence="1">FDAARGOS_387</strain>
    </source>
</reference>
<dbReference type="Proteomes" id="UP000224974">
    <property type="component" value="Unassembled WGS sequence"/>
</dbReference>
<name>A0A2C6C606_9GAMM</name>
<accession>A0A2C6C606</accession>
<gene>
    <name evidence="1" type="ORF">CRN84_21865</name>
    <name evidence="2" type="ORF">NCTC12282_05967</name>
</gene>
<evidence type="ECO:0000313" key="3">
    <source>
        <dbReference type="Proteomes" id="UP000224974"/>
    </source>
</evidence>
<protein>
    <submittedName>
        <fullName evidence="1">Nucleotidyltransferase domain-containing protein</fullName>
    </submittedName>
    <submittedName>
        <fullName evidence="2">Predicted nucleotidyltransferase</fullName>
    </submittedName>
</protein>
<dbReference type="PANTHER" id="PTHR34817:SF2">
    <property type="entry name" value="NUCLEOTIDYLTRANSFERASE"/>
    <property type="match status" value="1"/>
</dbReference>
<dbReference type="AlphaFoldDB" id="A0A2C6C606"/>
<dbReference type="STRING" id="1111728.GCA_000427805_03164"/>
<dbReference type="PANTHER" id="PTHR34817">
    <property type="entry name" value="NUCLEOTIDYLTRANSFERASE"/>
    <property type="match status" value="1"/>
</dbReference>
<dbReference type="RefSeq" id="WP_029096694.1">
    <property type="nucleotide sequence ID" value="NZ_CAADJA010000002.1"/>
</dbReference>